<dbReference type="GO" id="GO:0002758">
    <property type="term" value="P:innate immune response-activating signaling pathway"/>
    <property type="evidence" value="ECO:0007669"/>
    <property type="project" value="UniProtKB-ARBA"/>
</dbReference>
<proteinExistence type="predicted"/>
<evidence type="ECO:0000259" key="3">
    <source>
        <dbReference type="Pfam" id="PF23559"/>
    </source>
</evidence>
<dbReference type="InterPro" id="IPR050905">
    <property type="entry name" value="Plant_NBS-LRR"/>
</dbReference>
<dbReference type="Pfam" id="PF23559">
    <property type="entry name" value="WHD_DRP"/>
    <property type="match status" value="1"/>
</dbReference>
<keyword evidence="2" id="KW-0611">Plant defense</keyword>
<dbReference type="EMBL" id="NMUH01007021">
    <property type="protein sequence ID" value="MQM16468.1"/>
    <property type="molecule type" value="Genomic_DNA"/>
</dbReference>
<evidence type="ECO:0000313" key="4">
    <source>
        <dbReference type="EMBL" id="MQM16468.1"/>
    </source>
</evidence>
<dbReference type="Gene3D" id="1.10.10.10">
    <property type="entry name" value="Winged helix-like DNA-binding domain superfamily/Winged helix DNA-binding domain"/>
    <property type="match status" value="1"/>
</dbReference>
<accession>A0A843XAV3</accession>
<reference evidence="4" key="1">
    <citation type="submission" date="2017-07" db="EMBL/GenBank/DDBJ databases">
        <title>Taro Niue Genome Assembly and Annotation.</title>
        <authorList>
            <person name="Atibalentja N."/>
            <person name="Keating K."/>
            <person name="Fields C.J."/>
        </authorList>
    </citation>
    <scope>NUCLEOTIDE SEQUENCE</scope>
    <source>
        <strain evidence="4">Niue_2</strain>
        <tissue evidence="4">Leaf</tissue>
    </source>
</reference>
<dbReference type="Proteomes" id="UP000652761">
    <property type="component" value="Unassembled WGS sequence"/>
</dbReference>
<dbReference type="FunFam" id="1.10.10.10:FF:000322">
    <property type="entry name" value="Probable disease resistance protein At1g63360"/>
    <property type="match status" value="1"/>
</dbReference>
<protein>
    <recommendedName>
        <fullName evidence="3">Disease resistance protein winged helix domain-containing protein</fullName>
    </recommendedName>
</protein>
<dbReference type="OrthoDB" id="675885at2759"/>
<feature type="domain" description="Disease resistance protein winged helix" evidence="3">
    <location>
        <begin position="40"/>
        <end position="113"/>
    </location>
</feature>
<comment type="caution">
    <text evidence="4">The sequence shown here is derived from an EMBL/GenBank/DDBJ whole genome shotgun (WGS) entry which is preliminary data.</text>
</comment>
<dbReference type="GO" id="GO:0009626">
    <property type="term" value="P:plant-type hypersensitive response"/>
    <property type="evidence" value="ECO:0007669"/>
    <property type="project" value="UniProtKB-ARBA"/>
</dbReference>
<dbReference type="PANTHER" id="PTHR33463:SF209">
    <property type="entry name" value="DISEASE RESISTANCE PROTEIN RPS2-LIKE"/>
    <property type="match status" value="1"/>
</dbReference>
<name>A0A843XAV3_COLES</name>
<organism evidence="4 5">
    <name type="scientific">Colocasia esculenta</name>
    <name type="common">Wild taro</name>
    <name type="synonym">Arum esculentum</name>
    <dbReference type="NCBI Taxonomy" id="4460"/>
    <lineage>
        <taxon>Eukaryota</taxon>
        <taxon>Viridiplantae</taxon>
        <taxon>Streptophyta</taxon>
        <taxon>Embryophyta</taxon>
        <taxon>Tracheophyta</taxon>
        <taxon>Spermatophyta</taxon>
        <taxon>Magnoliopsida</taxon>
        <taxon>Liliopsida</taxon>
        <taxon>Araceae</taxon>
        <taxon>Aroideae</taxon>
        <taxon>Colocasieae</taxon>
        <taxon>Colocasia</taxon>
    </lineage>
</organism>
<dbReference type="PANTHER" id="PTHR33463">
    <property type="entry name" value="NB-ARC DOMAIN-CONTAINING PROTEIN-RELATED"/>
    <property type="match status" value="1"/>
</dbReference>
<dbReference type="AlphaFoldDB" id="A0A843XAV3"/>
<gene>
    <name evidence="4" type="ORF">Taro_049430</name>
</gene>
<dbReference type="InterPro" id="IPR058922">
    <property type="entry name" value="WHD_DRP"/>
</dbReference>
<evidence type="ECO:0000313" key="5">
    <source>
        <dbReference type="Proteomes" id="UP000652761"/>
    </source>
</evidence>
<sequence>MKDKVLSPLKCSFDKLEEKTNQQMEERAVEMRQCLLYCSLFSEDQNIYIDQLIDYWIGEGFLDAGCYLNPGATRDKGRVIVRKLTEECFLEGIASYADDHKKVKLHDVVRGMAMWLTDGNSE</sequence>
<evidence type="ECO:0000256" key="1">
    <source>
        <dbReference type="ARBA" id="ARBA00022737"/>
    </source>
</evidence>
<evidence type="ECO:0000256" key="2">
    <source>
        <dbReference type="ARBA" id="ARBA00022821"/>
    </source>
</evidence>
<dbReference type="InterPro" id="IPR036388">
    <property type="entry name" value="WH-like_DNA-bd_sf"/>
</dbReference>
<dbReference type="GO" id="GO:0042742">
    <property type="term" value="P:defense response to bacterium"/>
    <property type="evidence" value="ECO:0007669"/>
    <property type="project" value="UniProtKB-ARBA"/>
</dbReference>
<keyword evidence="5" id="KW-1185">Reference proteome</keyword>
<keyword evidence="1" id="KW-0677">Repeat</keyword>